<name>A0AAE9Z455_9GAMM</name>
<dbReference type="KEGG" id="tvd:SG34_005130"/>
<dbReference type="RefSeq" id="WP_044838956.1">
    <property type="nucleotide sequence ID" value="NZ_CP059733.1"/>
</dbReference>
<evidence type="ECO:0000313" key="1">
    <source>
        <dbReference type="EMBL" id="WDE06310.1"/>
    </source>
</evidence>
<dbReference type="InterPro" id="IPR027417">
    <property type="entry name" value="P-loop_NTPase"/>
</dbReference>
<organism evidence="1 2">
    <name type="scientific">Thalassomonas viridans</name>
    <dbReference type="NCBI Taxonomy" id="137584"/>
    <lineage>
        <taxon>Bacteria</taxon>
        <taxon>Pseudomonadati</taxon>
        <taxon>Pseudomonadota</taxon>
        <taxon>Gammaproteobacteria</taxon>
        <taxon>Alteromonadales</taxon>
        <taxon>Colwelliaceae</taxon>
        <taxon>Thalassomonas</taxon>
    </lineage>
</organism>
<protein>
    <submittedName>
        <fullName evidence="1">Adenylate kinase</fullName>
    </submittedName>
</protein>
<dbReference type="GO" id="GO:0016301">
    <property type="term" value="F:kinase activity"/>
    <property type="evidence" value="ECO:0007669"/>
    <property type="project" value="UniProtKB-KW"/>
</dbReference>
<proteinExistence type="predicted"/>
<dbReference type="PANTHER" id="PTHR37816:SF1">
    <property type="entry name" value="TOXIN"/>
    <property type="match status" value="1"/>
</dbReference>
<keyword evidence="1" id="KW-0808">Transferase</keyword>
<dbReference type="PANTHER" id="PTHR37816">
    <property type="entry name" value="YALI0E33011P"/>
    <property type="match status" value="1"/>
</dbReference>
<gene>
    <name evidence="1" type="ORF">SG34_005130</name>
</gene>
<reference evidence="1 2" key="1">
    <citation type="journal article" date="2015" name="Genome Announc.">
        <title>Draft Genome Sequences of Marine Isolates of Thalassomonas viridans and Thalassomonas actiniarum.</title>
        <authorList>
            <person name="Olonade I."/>
            <person name="van Zyl L.J."/>
            <person name="Trindade M."/>
        </authorList>
    </citation>
    <scope>NUCLEOTIDE SEQUENCE [LARGE SCALE GENOMIC DNA]</scope>
    <source>
        <strain evidence="1 2">XOM25</strain>
    </source>
</reference>
<accession>A0AAE9Z455</accession>
<dbReference type="InterPro" id="IPR052922">
    <property type="entry name" value="Cytidylate_Kinase-2"/>
</dbReference>
<dbReference type="SUPFAM" id="SSF52540">
    <property type="entry name" value="P-loop containing nucleoside triphosphate hydrolases"/>
    <property type="match status" value="1"/>
</dbReference>
<reference evidence="1 2" key="2">
    <citation type="journal article" date="2022" name="Mar. Drugs">
        <title>Bioassay-Guided Fractionation Leads to the Detection of Cholic Acid Generated by the Rare Thalassomonas sp.</title>
        <authorList>
            <person name="Pheiffer F."/>
            <person name="Schneider Y.K."/>
            <person name="Hansen E.H."/>
            <person name="Andersen J.H."/>
            <person name="Isaksson J."/>
            <person name="Busche T."/>
            <person name="R C."/>
            <person name="Kalinowski J."/>
            <person name="Zyl L.V."/>
            <person name="Trindade M."/>
        </authorList>
    </citation>
    <scope>NUCLEOTIDE SEQUENCE [LARGE SCALE GENOMIC DNA]</scope>
    <source>
        <strain evidence="1 2">XOM25</strain>
    </source>
</reference>
<dbReference type="Proteomes" id="UP000032352">
    <property type="component" value="Chromosome"/>
</dbReference>
<sequence>MKKVAVFGNAGAGKSTTSKKLAALTGLELYVLDKVKFSAGGAEVPHQQYLTAHAEILAKNEWLIDGYGCLESTWTRLAEADTLVYIDLPIQVHFWWVSKRFLKGLFQPPQGWPENTPLLKSTINSYRVLWLCHKKLTPAYRKYVAEAAKTKTLYHLRSKADIASFLQSITKTSR</sequence>
<dbReference type="Gene3D" id="3.40.50.300">
    <property type="entry name" value="P-loop containing nucleotide triphosphate hydrolases"/>
    <property type="match status" value="1"/>
</dbReference>
<evidence type="ECO:0000313" key="2">
    <source>
        <dbReference type="Proteomes" id="UP000032352"/>
    </source>
</evidence>
<dbReference type="AlphaFoldDB" id="A0AAE9Z455"/>
<keyword evidence="2" id="KW-1185">Reference proteome</keyword>
<keyword evidence="1" id="KW-0418">Kinase</keyword>
<dbReference type="EMBL" id="CP059733">
    <property type="protein sequence ID" value="WDE06310.1"/>
    <property type="molecule type" value="Genomic_DNA"/>
</dbReference>